<evidence type="ECO:0000313" key="3">
    <source>
        <dbReference type="Proteomes" id="UP000181942"/>
    </source>
</evidence>
<organism evidence="2 3">
    <name type="scientific">Streptomyces mirabilis</name>
    <dbReference type="NCBI Taxonomy" id="68239"/>
    <lineage>
        <taxon>Bacteria</taxon>
        <taxon>Bacillati</taxon>
        <taxon>Actinomycetota</taxon>
        <taxon>Actinomycetes</taxon>
        <taxon>Kitasatosporales</taxon>
        <taxon>Streptomycetaceae</taxon>
        <taxon>Streptomyces</taxon>
    </lineage>
</organism>
<dbReference type="Proteomes" id="UP000181942">
    <property type="component" value="Unassembled WGS sequence"/>
</dbReference>
<accession>A0A1I2WZT5</accession>
<feature type="compositionally biased region" description="Basic and acidic residues" evidence="1">
    <location>
        <begin position="156"/>
        <end position="170"/>
    </location>
</feature>
<protein>
    <submittedName>
        <fullName evidence="2">Uncharacterized protein</fullName>
    </submittedName>
</protein>
<dbReference type="EMBL" id="FONR01000040">
    <property type="protein sequence ID" value="SFH05181.1"/>
    <property type="molecule type" value="Genomic_DNA"/>
</dbReference>
<gene>
    <name evidence="2" type="ORF">SAMN02787118_14031</name>
</gene>
<proteinExistence type="predicted"/>
<name>A0A1I2WZT5_9ACTN</name>
<feature type="region of interest" description="Disordered" evidence="1">
    <location>
        <begin position="120"/>
        <end position="266"/>
    </location>
</feature>
<reference evidence="2 3" key="1">
    <citation type="submission" date="2016-10" db="EMBL/GenBank/DDBJ databases">
        <authorList>
            <person name="de Groot N.N."/>
        </authorList>
    </citation>
    <scope>NUCLEOTIDE SEQUENCE [LARGE SCALE GENOMIC DNA]</scope>
    <source>
        <strain evidence="2 3">OK461</strain>
    </source>
</reference>
<feature type="compositionally biased region" description="Low complexity" evidence="1">
    <location>
        <begin position="143"/>
        <end position="153"/>
    </location>
</feature>
<sequence>MPTLPGWQGQETAHPRLRGEDHWKPYRLRGDRRTAQEVAGHPRGHLVIGGQVVDRIHLLLDALGGVDLPADDPFRAVMRPARRSAARIGRRVVHRLEPFLFDGEGGEDLVDGVGDVRPSMFPRPARGHPPVVPDRRTRRLTPRRAACPAYARPVCGRRENSAPPRRDGRPRPSTTHRTGDRQPSRRPAPPGSSPAPDASAASARTARGLAEHRRCLRRRHQRIPAPTAPPRPGLVVRGDDQAQPGHLVPVHAVTVRSENSRREPHR</sequence>
<evidence type="ECO:0000313" key="2">
    <source>
        <dbReference type="EMBL" id="SFH05181.1"/>
    </source>
</evidence>
<evidence type="ECO:0000256" key="1">
    <source>
        <dbReference type="SAM" id="MobiDB-lite"/>
    </source>
</evidence>
<dbReference type="AlphaFoldDB" id="A0A1I2WZT5"/>
<feature type="compositionally biased region" description="Low complexity" evidence="1">
    <location>
        <begin position="194"/>
        <end position="208"/>
    </location>
</feature>